<dbReference type="InterPro" id="IPR050427">
    <property type="entry name" value="Olfactory_Receptors"/>
</dbReference>
<feature type="transmembrane region" description="Helical" evidence="10">
    <location>
        <begin position="167"/>
        <end position="185"/>
    </location>
</feature>
<evidence type="ECO:0000256" key="1">
    <source>
        <dbReference type="ARBA" id="ARBA00004141"/>
    </source>
</evidence>
<dbReference type="GO" id="GO:0004984">
    <property type="term" value="F:olfactory receptor activity"/>
    <property type="evidence" value="ECO:0007669"/>
    <property type="project" value="InterPro"/>
</dbReference>
<evidence type="ECO:0000256" key="2">
    <source>
        <dbReference type="ARBA" id="ARBA00022692"/>
    </source>
</evidence>
<comment type="subcellular location">
    <subcellularLocation>
        <location evidence="10">Cell membrane</location>
        <topology evidence="10">Multi-pass membrane protein</topology>
    </subcellularLocation>
    <subcellularLocation>
        <location evidence="1">Membrane</location>
        <topology evidence="1">Multi-pass membrane protein</topology>
    </subcellularLocation>
</comment>
<dbReference type="Ensembl" id="ENSZLMT00000008827.1">
    <property type="protein sequence ID" value="ENSZLMP00000008591.1"/>
    <property type="gene ID" value="ENSZLMG00000006037.1"/>
</dbReference>
<keyword evidence="5 9" id="KW-0297">G-protein coupled receptor</keyword>
<keyword evidence="6 10" id="KW-0472">Membrane</keyword>
<dbReference type="GO" id="GO:0005886">
    <property type="term" value="C:plasma membrane"/>
    <property type="evidence" value="ECO:0007669"/>
    <property type="project" value="UniProtKB-SubCell"/>
</dbReference>
<dbReference type="AlphaFoldDB" id="A0A8D2QQ40"/>
<feature type="transmembrane region" description="Helical" evidence="10">
    <location>
        <begin position="264"/>
        <end position="285"/>
    </location>
</feature>
<feature type="transmembrane region" description="Helical" evidence="10">
    <location>
        <begin position="231"/>
        <end position="252"/>
    </location>
</feature>
<dbReference type="GO" id="GO:0004930">
    <property type="term" value="F:G protein-coupled receptor activity"/>
    <property type="evidence" value="ECO:0007669"/>
    <property type="project" value="UniProtKB-KW"/>
</dbReference>
<dbReference type="SUPFAM" id="SSF81321">
    <property type="entry name" value="Family A G protein-coupled receptor-like"/>
    <property type="match status" value="1"/>
</dbReference>
<sequence length="349" mass="38808">SVIYNTTLCFLQQQMHPAHTVHEPWSSMAQDNFSQVTEFILLGLSDTQELQLLFFTFFLLAYAMVLLGNILIIVTVRTDPKLSSPMYFLLCNLSFIDICYTSVTIPRVLVALLLGHKAIAFEGCMAQLFFLHFVGSSEMFLLTVMAFDRYTAICRPLHYTAIMARGVCWALVAACWLGGFIHSIVQTVLMLQLPFCGPNTIHSFFCDVPPVVRLACADTTLTEWLMASNSGLISLGSFLVLVASYTLILAKLRAHISQGNGKALSTCVSHLMAVTLLFMPCIFTYLRPAGTLPTSKYVCVIYTVFSPVMNPLIYTLRSSEMKGSILSHSQSCVFPHHITVNIKNNKNPC</sequence>
<evidence type="ECO:0000256" key="4">
    <source>
        <dbReference type="ARBA" id="ARBA00022989"/>
    </source>
</evidence>
<feature type="transmembrane region" description="Helical" evidence="10">
    <location>
        <begin position="125"/>
        <end position="147"/>
    </location>
</feature>
<feature type="transmembrane region" description="Helical" evidence="10">
    <location>
        <begin position="297"/>
        <end position="316"/>
    </location>
</feature>
<keyword evidence="10" id="KW-1003">Cell membrane</keyword>
<dbReference type="InterPro" id="IPR017452">
    <property type="entry name" value="GPCR_Rhodpsn_7TM"/>
</dbReference>
<keyword evidence="13" id="KW-1185">Reference proteome</keyword>
<dbReference type="Proteomes" id="UP000694401">
    <property type="component" value="Unassembled WGS sequence"/>
</dbReference>
<evidence type="ECO:0000256" key="9">
    <source>
        <dbReference type="RuleBase" id="RU000688"/>
    </source>
</evidence>
<keyword evidence="3 10" id="KW-0552">Olfaction</keyword>
<keyword evidence="7 9" id="KW-0675">Receptor</keyword>
<protein>
    <recommendedName>
        <fullName evidence="10">Olfactory receptor</fullName>
    </recommendedName>
</protein>
<evidence type="ECO:0000256" key="8">
    <source>
        <dbReference type="ARBA" id="ARBA00023224"/>
    </source>
</evidence>
<feature type="domain" description="G-protein coupled receptors family 1 profile" evidence="11">
    <location>
        <begin position="68"/>
        <end position="314"/>
    </location>
</feature>
<dbReference type="Gene3D" id="1.20.1070.10">
    <property type="entry name" value="Rhodopsin 7-helix transmembrane proteins"/>
    <property type="match status" value="1"/>
</dbReference>
<name>A0A8D2QQ40_ZOSLA</name>
<reference evidence="12" key="1">
    <citation type="submission" date="2025-08" db="UniProtKB">
        <authorList>
            <consortium name="Ensembl"/>
        </authorList>
    </citation>
    <scope>IDENTIFICATION</scope>
</reference>
<dbReference type="PROSITE" id="PS50262">
    <property type="entry name" value="G_PROTEIN_RECEP_F1_2"/>
    <property type="match status" value="1"/>
</dbReference>
<dbReference type="InterPro" id="IPR000725">
    <property type="entry name" value="Olfact_rcpt"/>
</dbReference>
<evidence type="ECO:0000256" key="7">
    <source>
        <dbReference type="ARBA" id="ARBA00023170"/>
    </source>
</evidence>
<keyword evidence="10" id="KW-0716">Sensory transduction</keyword>
<evidence type="ECO:0000256" key="10">
    <source>
        <dbReference type="RuleBase" id="RU363047"/>
    </source>
</evidence>
<keyword evidence="2 9" id="KW-0812">Transmembrane</keyword>
<dbReference type="PRINTS" id="PR00245">
    <property type="entry name" value="OLFACTORYR"/>
</dbReference>
<keyword evidence="4 10" id="KW-1133">Transmembrane helix</keyword>
<feature type="transmembrane region" description="Helical" evidence="10">
    <location>
        <begin position="86"/>
        <end position="105"/>
    </location>
</feature>
<evidence type="ECO:0000313" key="13">
    <source>
        <dbReference type="Proteomes" id="UP000694401"/>
    </source>
</evidence>
<dbReference type="FunFam" id="1.20.1070.10:FF:000007">
    <property type="entry name" value="Olfactory receptor"/>
    <property type="match status" value="1"/>
</dbReference>
<organism evidence="12 13">
    <name type="scientific">Zosterops lateralis melanops</name>
    <dbReference type="NCBI Taxonomy" id="1220523"/>
    <lineage>
        <taxon>Eukaryota</taxon>
        <taxon>Metazoa</taxon>
        <taxon>Chordata</taxon>
        <taxon>Craniata</taxon>
        <taxon>Vertebrata</taxon>
        <taxon>Euteleostomi</taxon>
        <taxon>Archelosauria</taxon>
        <taxon>Archosauria</taxon>
        <taxon>Dinosauria</taxon>
        <taxon>Saurischia</taxon>
        <taxon>Theropoda</taxon>
        <taxon>Coelurosauria</taxon>
        <taxon>Aves</taxon>
        <taxon>Neognathae</taxon>
        <taxon>Neoaves</taxon>
        <taxon>Telluraves</taxon>
        <taxon>Australaves</taxon>
        <taxon>Passeriformes</taxon>
        <taxon>Sylvioidea</taxon>
        <taxon>Zosteropidae</taxon>
        <taxon>Zosterops</taxon>
    </lineage>
</organism>
<proteinExistence type="inferred from homology"/>
<dbReference type="PRINTS" id="PR00237">
    <property type="entry name" value="GPCRRHODOPSN"/>
</dbReference>
<dbReference type="PROSITE" id="PS00237">
    <property type="entry name" value="G_PROTEIN_RECEP_F1_1"/>
    <property type="match status" value="1"/>
</dbReference>
<evidence type="ECO:0000313" key="12">
    <source>
        <dbReference type="Ensembl" id="ENSZLMP00000008591.1"/>
    </source>
</evidence>
<reference evidence="12" key="2">
    <citation type="submission" date="2025-09" db="UniProtKB">
        <authorList>
            <consortium name="Ensembl"/>
        </authorList>
    </citation>
    <scope>IDENTIFICATION</scope>
</reference>
<accession>A0A8D2QQ40</accession>
<evidence type="ECO:0000256" key="6">
    <source>
        <dbReference type="ARBA" id="ARBA00023136"/>
    </source>
</evidence>
<keyword evidence="8 9" id="KW-0807">Transducer</keyword>
<dbReference type="InterPro" id="IPR000276">
    <property type="entry name" value="GPCR_Rhodpsn"/>
</dbReference>
<comment type="similarity">
    <text evidence="9">Belongs to the G-protein coupled receptor 1 family.</text>
</comment>
<evidence type="ECO:0000256" key="5">
    <source>
        <dbReference type="ARBA" id="ARBA00023040"/>
    </source>
</evidence>
<evidence type="ECO:0000256" key="3">
    <source>
        <dbReference type="ARBA" id="ARBA00022725"/>
    </source>
</evidence>
<feature type="transmembrane region" description="Helical" evidence="10">
    <location>
        <begin position="52"/>
        <end position="74"/>
    </location>
</feature>
<dbReference type="PANTHER" id="PTHR48002">
    <property type="entry name" value="OLFACTORY RECEPTOR"/>
    <property type="match status" value="1"/>
</dbReference>
<dbReference type="Pfam" id="PF13853">
    <property type="entry name" value="7tm_4"/>
    <property type="match status" value="1"/>
</dbReference>
<evidence type="ECO:0000259" key="11">
    <source>
        <dbReference type="PROSITE" id="PS50262"/>
    </source>
</evidence>